<evidence type="ECO:0000256" key="2">
    <source>
        <dbReference type="SAM" id="Phobius"/>
    </source>
</evidence>
<name>A0A8J2KET6_9HEXA</name>
<feature type="transmembrane region" description="Helical" evidence="2">
    <location>
        <begin position="50"/>
        <end position="68"/>
    </location>
</feature>
<reference evidence="3" key="1">
    <citation type="submission" date="2021-06" db="EMBL/GenBank/DDBJ databases">
        <authorList>
            <person name="Hodson N. C."/>
            <person name="Mongue J. A."/>
            <person name="Jaron S. K."/>
        </authorList>
    </citation>
    <scope>NUCLEOTIDE SEQUENCE</scope>
</reference>
<feature type="compositionally biased region" description="Basic and acidic residues" evidence="1">
    <location>
        <begin position="13"/>
        <end position="23"/>
    </location>
</feature>
<evidence type="ECO:0000313" key="4">
    <source>
        <dbReference type="Proteomes" id="UP000708208"/>
    </source>
</evidence>
<dbReference type="AlphaFoldDB" id="A0A8J2KET6"/>
<keyword evidence="2" id="KW-1133">Transmembrane helix</keyword>
<protein>
    <submittedName>
        <fullName evidence="3">Uncharacterized protein</fullName>
    </submittedName>
</protein>
<keyword evidence="4" id="KW-1185">Reference proteome</keyword>
<feature type="compositionally biased region" description="Polar residues" evidence="1">
    <location>
        <begin position="1"/>
        <end position="12"/>
    </location>
</feature>
<dbReference type="EMBL" id="CAJVCH010118689">
    <property type="protein sequence ID" value="CAG7725185.1"/>
    <property type="molecule type" value="Genomic_DNA"/>
</dbReference>
<comment type="caution">
    <text evidence="3">The sequence shown here is derived from an EMBL/GenBank/DDBJ whole genome shotgun (WGS) entry which is preliminary data.</text>
</comment>
<accession>A0A8J2KET6</accession>
<gene>
    <name evidence="3" type="ORF">AFUS01_LOCUS14160</name>
</gene>
<evidence type="ECO:0000313" key="3">
    <source>
        <dbReference type="EMBL" id="CAG7725185.1"/>
    </source>
</evidence>
<keyword evidence="2" id="KW-0812">Transmembrane</keyword>
<organism evidence="3 4">
    <name type="scientific">Allacma fusca</name>
    <dbReference type="NCBI Taxonomy" id="39272"/>
    <lineage>
        <taxon>Eukaryota</taxon>
        <taxon>Metazoa</taxon>
        <taxon>Ecdysozoa</taxon>
        <taxon>Arthropoda</taxon>
        <taxon>Hexapoda</taxon>
        <taxon>Collembola</taxon>
        <taxon>Symphypleona</taxon>
        <taxon>Sminthuridae</taxon>
        <taxon>Allacma</taxon>
    </lineage>
</organism>
<feature type="region of interest" description="Disordered" evidence="1">
    <location>
        <begin position="1"/>
        <end position="23"/>
    </location>
</feature>
<evidence type="ECO:0000256" key="1">
    <source>
        <dbReference type="SAM" id="MobiDB-lite"/>
    </source>
</evidence>
<sequence length="87" mass="9908">MNNNNEMETDTDASTKTESEVVRDSSIRKINIPETDYHILAFKMDVRVMGWGWIFVFVASCVVSLSLLSMGDNTYSSWLDFDENDSS</sequence>
<keyword evidence="2" id="KW-0472">Membrane</keyword>
<dbReference type="Proteomes" id="UP000708208">
    <property type="component" value="Unassembled WGS sequence"/>
</dbReference>
<proteinExistence type="predicted"/>